<dbReference type="EMBL" id="LSMT01000095">
    <property type="protein sequence ID" value="PFX27784.1"/>
    <property type="molecule type" value="Genomic_DNA"/>
</dbReference>
<keyword evidence="2" id="KW-0732">Signal</keyword>
<evidence type="ECO:0000256" key="2">
    <source>
        <dbReference type="SAM" id="SignalP"/>
    </source>
</evidence>
<feature type="signal peptide" evidence="2">
    <location>
        <begin position="1"/>
        <end position="19"/>
    </location>
</feature>
<dbReference type="OrthoDB" id="10352207at2759"/>
<protein>
    <submittedName>
        <fullName evidence="3">Uncharacterized protein</fullName>
    </submittedName>
</protein>
<feature type="region of interest" description="Disordered" evidence="1">
    <location>
        <begin position="45"/>
        <end position="73"/>
    </location>
</feature>
<gene>
    <name evidence="3" type="ORF">AWC38_SpisGene7505</name>
</gene>
<comment type="caution">
    <text evidence="3">The sequence shown here is derived from an EMBL/GenBank/DDBJ whole genome shotgun (WGS) entry which is preliminary data.</text>
</comment>
<dbReference type="AlphaFoldDB" id="A0A2B4SAT7"/>
<accession>A0A2B4SAT7</accession>
<feature type="chain" id="PRO_5013264902" evidence="2">
    <location>
        <begin position="20"/>
        <end position="103"/>
    </location>
</feature>
<dbReference type="Proteomes" id="UP000225706">
    <property type="component" value="Unassembled WGS sequence"/>
</dbReference>
<organism evidence="3 4">
    <name type="scientific">Stylophora pistillata</name>
    <name type="common">Smooth cauliflower coral</name>
    <dbReference type="NCBI Taxonomy" id="50429"/>
    <lineage>
        <taxon>Eukaryota</taxon>
        <taxon>Metazoa</taxon>
        <taxon>Cnidaria</taxon>
        <taxon>Anthozoa</taxon>
        <taxon>Hexacorallia</taxon>
        <taxon>Scleractinia</taxon>
        <taxon>Astrocoeniina</taxon>
        <taxon>Pocilloporidae</taxon>
        <taxon>Stylophora</taxon>
    </lineage>
</organism>
<sequence length="103" mass="11961">MNLLQSTAVVTILLTVVEGQICKWGAPFGCPDKDEVSHRSLNEMELNPELSDTFHSPRDPENSDVDITEYAQRDPMDVEIKRSRRESPYRFEDIKNYLNNLYQ</sequence>
<evidence type="ECO:0000313" key="4">
    <source>
        <dbReference type="Proteomes" id="UP000225706"/>
    </source>
</evidence>
<evidence type="ECO:0000256" key="1">
    <source>
        <dbReference type="SAM" id="MobiDB-lite"/>
    </source>
</evidence>
<keyword evidence="4" id="KW-1185">Reference proteome</keyword>
<reference evidence="4" key="1">
    <citation type="journal article" date="2017" name="bioRxiv">
        <title>Comparative analysis of the genomes of Stylophora pistillata and Acropora digitifera provides evidence for extensive differences between species of corals.</title>
        <authorList>
            <person name="Voolstra C.R."/>
            <person name="Li Y."/>
            <person name="Liew Y.J."/>
            <person name="Baumgarten S."/>
            <person name="Zoccola D."/>
            <person name="Flot J.-F."/>
            <person name="Tambutte S."/>
            <person name="Allemand D."/>
            <person name="Aranda M."/>
        </authorList>
    </citation>
    <scope>NUCLEOTIDE SEQUENCE [LARGE SCALE GENOMIC DNA]</scope>
</reference>
<name>A0A2B4SAT7_STYPI</name>
<evidence type="ECO:0000313" key="3">
    <source>
        <dbReference type="EMBL" id="PFX27784.1"/>
    </source>
</evidence>
<proteinExistence type="predicted"/>